<dbReference type="Pfam" id="PF01529">
    <property type="entry name" value="DHHC"/>
    <property type="match status" value="1"/>
</dbReference>
<evidence type="ECO:0000256" key="4">
    <source>
        <dbReference type="ARBA" id="ARBA00022692"/>
    </source>
</evidence>
<evidence type="ECO:0000256" key="6">
    <source>
        <dbReference type="ARBA" id="ARBA00023136"/>
    </source>
</evidence>
<evidence type="ECO:0000256" key="7">
    <source>
        <dbReference type="ARBA" id="ARBA00023315"/>
    </source>
</evidence>
<keyword evidence="7 8" id="KW-0012">Acyltransferase</keyword>
<dbReference type="Proteomes" id="UP000811609">
    <property type="component" value="Chromosome 10"/>
</dbReference>
<comment type="subcellular location">
    <subcellularLocation>
        <location evidence="1">Endomembrane system</location>
        <topology evidence="1">Multi-pass membrane protein</topology>
    </subcellularLocation>
</comment>
<keyword evidence="4 8" id="KW-0812">Transmembrane</keyword>
<dbReference type="EMBL" id="CM031818">
    <property type="protein sequence ID" value="KAG6639737.1"/>
    <property type="molecule type" value="Genomic_DNA"/>
</dbReference>
<evidence type="ECO:0000256" key="1">
    <source>
        <dbReference type="ARBA" id="ARBA00004127"/>
    </source>
</evidence>
<evidence type="ECO:0000256" key="5">
    <source>
        <dbReference type="ARBA" id="ARBA00022989"/>
    </source>
</evidence>
<dbReference type="EC" id="2.3.1.225" evidence="8"/>
<evidence type="ECO:0000256" key="2">
    <source>
        <dbReference type="ARBA" id="ARBA00008574"/>
    </source>
</evidence>
<keyword evidence="12" id="KW-1185">Reference proteome</keyword>
<reference evidence="11" key="1">
    <citation type="submission" date="2020-12" db="EMBL/GenBank/DDBJ databases">
        <title>WGS assembly of Carya illinoinensis cv. Pawnee.</title>
        <authorList>
            <person name="Platts A."/>
            <person name="Shu S."/>
            <person name="Wright S."/>
            <person name="Barry K."/>
            <person name="Edger P."/>
            <person name="Pires J.C."/>
            <person name="Schmutz J."/>
        </authorList>
    </citation>
    <scope>NUCLEOTIDE SEQUENCE</scope>
    <source>
        <tissue evidence="11">Leaf</tissue>
    </source>
</reference>
<feature type="transmembrane region" description="Helical" evidence="8">
    <location>
        <begin position="38"/>
        <end position="58"/>
    </location>
</feature>
<evidence type="ECO:0000256" key="3">
    <source>
        <dbReference type="ARBA" id="ARBA00022679"/>
    </source>
</evidence>
<feature type="transmembrane region" description="Helical" evidence="8">
    <location>
        <begin position="192"/>
        <end position="213"/>
    </location>
</feature>
<dbReference type="InterPro" id="IPR039859">
    <property type="entry name" value="PFA4/ZDH16/20/ERF2-like"/>
</dbReference>
<keyword evidence="3 8" id="KW-0808">Transferase</keyword>
<dbReference type="PANTHER" id="PTHR22883">
    <property type="entry name" value="ZINC FINGER DHHC DOMAIN CONTAINING PROTEIN"/>
    <property type="match status" value="1"/>
</dbReference>
<feature type="compositionally biased region" description="Polar residues" evidence="9">
    <location>
        <begin position="444"/>
        <end position="457"/>
    </location>
</feature>
<name>A0A8T1PF60_CARIL</name>
<dbReference type="GO" id="GO:0005794">
    <property type="term" value="C:Golgi apparatus"/>
    <property type="evidence" value="ECO:0007669"/>
    <property type="project" value="TreeGrafter"/>
</dbReference>
<dbReference type="GO" id="GO:0005783">
    <property type="term" value="C:endoplasmic reticulum"/>
    <property type="evidence" value="ECO:0007669"/>
    <property type="project" value="TreeGrafter"/>
</dbReference>
<dbReference type="AlphaFoldDB" id="A0A8T1PF60"/>
<evidence type="ECO:0000313" key="11">
    <source>
        <dbReference type="EMBL" id="KAG6639737.1"/>
    </source>
</evidence>
<dbReference type="InterPro" id="IPR001594">
    <property type="entry name" value="Palmitoyltrfase_DHHC"/>
</dbReference>
<dbReference type="PROSITE" id="PS50216">
    <property type="entry name" value="DHHC"/>
    <property type="match status" value="1"/>
</dbReference>
<sequence length="457" mass="51563">MGEKEWKCEKIAGPNFRLGISKFLCGGRLIFGPDVASLFLSMFLIGGPAIAFCINVYLKIKDDNDKNHGLWCSVLFVGSILTVLDLTFLFLTSGRDPGIIPRNSRPPESDEAFEATTQSMEWVNGRTPHMKLPRTKDVIVNGHTVKVKYCDTCLLYRPPRSSHCSICNNCVQRFDHHCPWVGQCIGLRNYRFFFMFISTSTILCIHVFVFSLISILKKDANVLKGMRHDIPSDFLIVYCFIAVWFVGGLTVFHFYLICTNQTTYENFRYQYDKNENPYNKGMKKNLREVLFSKIPHSVNKFRSFVEDDGHAVVAFVTPNLGEATISPKEKIDIEMGTRRAESSGFSLPEILRNLDYDDLEENMKSMEEEQRPAIDALPVQQESKQFVQSSIGEDGVTEFMQNSLIADEVTMSIQISSSGDGAVESDQKSVAVNGTKAVEETDEGNNPHQTITPVFQA</sequence>
<feature type="domain" description="Palmitoyltransferase DHHC" evidence="10">
    <location>
        <begin position="147"/>
        <end position="269"/>
    </location>
</feature>
<comment type="caution">
    <text evidence="11">The sequence shown here is derived from an EMBL/GenBank/DDBJ whole genome shotgun (WGS) entry which is preliminary data.</text>
</comment>
<feature type="transmembrane region" description="Helical" evidence="8">
    <location>
        <begin position="70"/>
        <end position="91"/>
    </location>
</feature>
<evidence type="ECO:0000313" key="12">
    <source>
        <dbReference type="Proteomes" id="UP000811609"/>
    </source>
</evidence>
<protein>
    <recommendedName>
        <fullName evidence="8">S-acyltransferase</fullName>
        <ecNumber evidence="8">2.3.1.225</ecNumber>
    </recommendedName>
    <alternativeName>
        <fullName evidence="8">Palmitoyltransferase</fullName>
    </alternativeName>
</protein>
<proteinExistence type="inferred from homology"/>
<dbReference type="OrthoDB" id="4096362at2759"/>
<comment type="catalytic activity">
    <reaction evidence="8">
        <text>L-cysteinyl-[protein] + hexadecanoyl-CoA = S-hexadecanoyl-L-cysteinyl-[protein] + CoA</text>
        <dbReference type="Rhea" id="RHEA:36683"/>
        <dbReference type="Rhea" id="RHEA-COMP:10131"/>
        <dbReference type="Rhea" id="RHEA-COMP:11032"/>
        <dbReference type="ChEBI" id="CHEBI:29950"/>
        <dbReference type="ChEBI" id="CHEBI:57287"/>
        <dbReference type="ChEBI" id="CHEBI:57379"/>
        <dbReference type="ChEBI" id="CHEBI:74151"/>
        <dbReference type="EC" id="2.3.1.225"/>
    </reaction>
</comment>
<comment type="similarity">
    <text evidence="2 8">Belongs to the DHHC palmitoyltransferase family.</text>
</comment>
<keyword evidence="5 8" id="KW-1133">Transmembrane helix</keyword>
<feature type="region of interest" description="Disordered" evidence="9">
    <location>
        <begin position="438"/>
        <end position="457"/>
    </location>
</feature>
<accession>A0A8T1PF60</accession>
<dbReference type="GO" id="GO:0019706">
    <property type="term" value="F:protein-cysteine S-palmitoyltransferase activity"/>
    <property type="evidence" value="ECO:0007669"/>
    <property type="project" value="UniProtKB-EC"/>
</dbReference>
<evidence type="ECO:0000256" key="9">
    <source>
        <dbReference type="SAM" id="MobiDB-lite"/>
    </source>
</evidence>
<dbReference type="PANTHER" id="PTHR22883:SF391">
    <property type="entry name" value="PROTEIN S-ACYLTRANSFERASE 3-RELATED"/>
    <property type="match status" value="1"/>
</dbReference>
<feature type="transmembrane region" description="Helical" evidence="8">
    <location>
        <begin position="234"/>
        <end position="256"/>
    </location>
</feature>
<keyword evidence="6 8" id="KW-0472">Membrane</keyword>
<dbReference type="GO" id="GO:0006612">
    <property type="term" value="P:protein targeting to membrane"/>
    <property type="evidence" value="ECO:0007669"/>
    <property type="project" value="TreeGrafter"/>
</dbReference>
<gene>
    <name evidence="11" type="ORF">CIPAW_10G122700</name>
</gene>
<evidence type="ECO:0000256" key="8">
    <source>
        <dbReference type="RuleBase" id="RU079119"/>
    </source>
</evidence>
<comment type="domain">
    <text evidence="8">The DHHC domain is required for palmitoyltransferase activity.</text>
</comment>
<evidence type="ECO:0000259" key="10">
    <source>
        <dbReference type="Pfam" id="PF01529"/>
    </source>
</evidence>
<organism evidence="11 12">
    <name type="scientific">Carya illinoinensis</name>
    <name type="common">Pecan</name>
    <dbReference type="NCBI Taxonomy" id="32201"/>
    <lineage>
        <taxon>Eukaryota</taxon>
        <taxon>Viridiplantae</taxon>
        <taxon>Streptophyta</taxon>
        <taxon>Embryophyta</taxon>
        <taxon>Tracheophyta</taxon>
        <taxon>Spermatophyta</taxon>
        <taxon>Magnoliopsida</taxon>
        <taxon>eudicotyledons</taxon>
        <taxon>Gunneridae</taxon>
        <taxon>Pentapetalae</taxon>
        <taxon>rosids</taxon>
        <taxon>fabids</taxon>
        <taxon>Fagales</taxon>
        <taxon>Juglandaceae</taxon>
        <taxon>Carya</taxon>
    </lineage>
</organism>